<sequence>MLQNFSFGHISSHCVKSQGLAIFELACKISKTWRSSDRCKDVSNSKGRFAFRNSKQEFFYPKKGIIGACEASRNGGDLGRARRRFAIFKTRLISRK</sequence>
<reference evidence="1" key="1">
    <citation type="submission" date="2020-08" db="EMBL/GenBank/DDBJ databases">
        <title>Multicomponent nature underlies the extraordinary mechanical properties of spider dragline silk.</title>
        <authorList>
            <person name="Kono N."/>
            <person name="Nakamura H."/>
            <person name="Mori M."/>
            <person name="Yoshida Y."/>
            <person name="Ohtoshi R."/>
            <person name="Malay A.D."/>
            <person name="Moran D.A.P."/>
            <person name="Tomita M."/>
            <person name="Numata K."/>
            <person name="Arakawa K."/>
        </authorList>
    </citation>
    <scope>NUCLEOTIDE SEQUENCE</scope>
</reference>
<dbReference type="AlphaFoldDB" id="A0A8X6JI71"/>
<accession>A0A8X6JI71</accession>
<gene>
    <name evidence="1" type="ORF">TNIN_26441</name>
</gene>
<comment type="caution">
    <text evidence="1">The sequence shown here is derived from an EMBL/GenBank/DDBJ whole genome shotgun (WGS) entry which is preliminary data.</text>
</comment>
<dbReference type="Proteomes" id="UP000886998">
    <property type="component" value="Unassembled WGS sequence"/>
</dbReference>
<name>A0A8X6JI71_9ARAC</name>
<dbReference type="EMBL" id="BMAV01024389">
    <property type="protein sequence ID" value="GFS32832.1"/>
    <property type="molecule type" value="Genomic_DNA"/>
</dbReference>
<evidence type="ECO:0000313" key="2">
    <source>
        <dbReference type="Proteomes" id="UP000886998"/>
    </source>
</evidence>
<proteinExistence type="predicted"/>
<keyword evidence="2" id="KW-1185">Reference proteome</keyword>
<protein>
    <submittedName>
        <fullName evidence="1">Uncharacterized protein</fullName>
    </submittedName>
</protein>
<organism evidence="1 2">
    <name type="scientific">Trichonephila inaurata madagascariensis</name>
    <dbReference type="NCBI Taxonomy" id="2747483"/>
    <lineage>
        <taxon>Eukaryota</taxon>
        <taxon>Metazoa</taxon>
        <taxon>Ecdysozoa</taxon>
        <taxon>Arthropoda</taxon>
        <taxon>Chelicerata</taxon>
        <taxon>Arachnida</taxon>
        <taxon>Araneae</taxon>
        <taxon>Araneomorphae</taxon>
        <taxon>Entelegynae</taxon>
        <taxon>Araneoidea</taxon>
        <taxon>Nephilidae</taxon>
        <taxon>Trichonephila</taxon>
        <taxon>Trichonephila inaurata</taxon>
    </lineage>
</organism>
<evidence type="ECO:0000313" key="1">
    <source>
        <dbReference type="EMBL" id="GFS32832.1"/>
    </source>
</evidence>